<dbReference type="PANTHER" id="PTHR10210:SF41">
    <property type="entry name" value="RIBOSE-PHOSPHATE PYROPHOSPHOKINASE 1, CHLOROPLASTIC"/>
    <property type="match status" value="1"/>
</dbReference>
<dbReference type="GO" id="GO:0002189">
    <property type="term" value="C:ribose phosphate diphosphokinase complex"/>
    <property type="evidence" value="ECO:0007669"/>
    <property type="project" value="TreeGrafter"/>
</dbReference>
<dbReference type="GO" id="GO:0006015">
    <property type="term" value="P:5-phosphoribose 1-diphosphate biosynthetic process"/>
    <property type="evidence" value="ECO:0007669"/>
    <property type="project" value="TreeGrafter"/>
</dbReference>
<dbReference type="KEGG" id="vg:13993499"/>
<name>K4F5E2_9CAUD</name>
<evidence type="ECO:0000259" key="3">
    <source>
        <dbReference type="Pfam" id="PF13793"/>
    </source>
</evidence>
<dbReference type="PANTHER" id="PTHR10210">
    <property type="entry name" value="RIBOSE-PHOSPHATE DIPHOSPHOKINASE FAMILY MEMBER"/>
    <property type="match status" value="1"/>
</dbReference>
<dbReference type="Pfam" id="PF00156">
    <property type="entry name" value="Pribosyltran"/>
    <property type="match status" value="1"/>
</dbReference>
<dbReference type="RefSeq" id="YP_006987016.1">
    <property type="nucleotide sequence ID" value="NC_019400.1"/>
</dbReference>
<dbReference type="Gene3D" id="3.40.50.2020">
    <property type="match status" value="2"/>
</dbReference>
<dbReference type="CDD" id="cd06223">
    <property type="entry name" value="PRTases_typeI"/>
    <property type="match status" value="1"/>
</dbReference>
<dbReference type="GO" id="GO:0004749">
    <property type="term" value="F:ribose phosphate diphosphokinase activity"/>
    <property type="evidence" value="ECO:0007669"/>
    <property type="project" value="TreeGrafter"/>
</dbReference>
<dbReference type="InterPro" id="IPR000836">
    <property type="entry name" value="PRTase_dom"/>
</dbReference>
<dbReference type="NCBIfam" id="TIGR01251">
    <property type="entry name" value="ribP_PPkin"/>
    <property type="match status" value="1"/>
</dbReference>
<gene>
    <name evidence="4" type="ORF">GAP31_180</name>
</gene>
<protein>
    <submittedName>
        <fullName evidence="4">Phosphoribosylpyrophosphate synthetase</fullName>
    </submittedName>
</protein>
<accession>K4F5E2</accession>
<evidence type="ECO:0000313" key="5">
    <source>
        <dbReference type="Proteomes" id="UP000000458"/>
    </source>
</evidence>
<dbReference type="Proteomes" id="UP000000458">
    <property type="component" value="Segment"/>
</dbReference>
<dbReference type="SMART" id="SM01400">
    <property type="entry name" value="Pribosyltran_N"/>
    <property type="match status" value="1"/>
</dbReference>
<evidence type="ECO:0000256" key="1">
    <source>
        <dbReference type="ARBA" id="ARBA00022727"/>
    </source>
</evidence>
<proteinExistence type="predicted"/>
<dbReference type="SUPFAM" id="SSF53271">
    <property type="entry name" value="PRTase-like"/>
    <property type="match status" value="1"/>
</dbReference>
<dbReference type="GO" id="GO:0000287">
    <property type="term" value="F:magnesium ion binding"/>
    <property type="evidence" value="ECO:0007669"/>
    <property type="project" value="InterPro"/>
</dbReference>
<dbReference type="Pfam" id="PF13793">
    <property type="entry name" value="Pribosyltran_N"/>
    <property type="match status" value="1"/>
</dbReference>
<dbReference type="GO" id="GO:0006164">
    <property type="term" value="P:purine nucleotide biosynthetic process"/>
    <property type="evidence" value="ECO:0007669"/>
    <property type="project" value="TreeGrafter"/>
</dbReference>
<evidence type="ECO:0000313" key="4">
    <source>
        <dbReference type="EMBL" id="AFC21361.1"/>
    </source>
</evidence>
<dbReference type="EMBL" id="JN882284">
    <property type="protein sequence ID" value="AFC21361.1"/>
    <property type="molecule type" value="Genomic_DNA"/>
</dbReference>
<dbReference type="InterPro" id="IPR029057">
    <property type="entry name" value="PRTase-like"/>
</dbReference>
<organism evidence="4 5">
    <name type="scientific">Cronobacter phage vB_CsaM_GAP31</name>
    <dbReference type="NCBI Taxonomy" id="1141135"/>
    <lineage>
        <taxon>Viruses</taxon>
        <taxon>Duplodnaviria</taxon>
        <taxon>Heunggongvirae</taxon>
        <taxon>Uroviricota</taxon>
        <taxon>Caudoviricetes</taxon>
        <taxon>Vequintavirinae</taxon>
        <taxon>Seunavirus</taxon>
        <taxon>Seunavirus GAP31</taxon>
    </lineage>
</organism>
<feature type="domain" description="Ribose-phosphate pyrophosphokinase N-terminal" evidence="3">
    <location>
        <begin position="7"/>
        <end position="110"/>
    </location>
</feature>
<reference evidence="4 5" key="1">
    <citation type="journal article" date="2012" name="J. Virol.">
        <title>Genome Sequence of Cronobacter sakazakii Myovirus vB_CsaM_GAP31.</title>
        <authorList>
            <person name="Abbasifar R."/>
            <person name="Kropinski A.M."/>
            <person name="Sabour P.M."/>
            <person name="Ackermann H.W."/>
            <person name="Alanis Villa A."/>
            <person name="Abbasifar A."/>
            <person name="Griffiths M.W."/>
        </authorList>
    </citation>
    <scope>NUCLEOTIDE SEQUENCE [LARGE SCALE GENOMIC DNA]</scope>
</reference>
<dbReference type="OrthoDB" id="6086at10239"/>
<keyword evidence="5" id="KW-1185">Reference proteome</keyword>
<dbReference type="GeneID" id="13993499"/>
<keyword evidence="1" id="KW-0545">Nucleotide biosynthesis</keyword>
<evidence type="ECO:0000259" key="2">
    <source>
        <dbReference type="Pfam" id="PF00156"/>
    </source>
</evidence>
<feature type="domain" description="Phosphoribosyltransferase" evidence="2">
    <location>
        <begin position="151"/>
        <end position="242"/>
    </location>
</feature>
<dbReference type="InterPro" id="IPR005946">
    <property type="entry name" value="Rib-P_diPkinase"/>
</dbReference>
<dbReference type="InterPro" id="IPR029099">
    <property type="entry name" value="Pribosyltran_N"/>
</dbReference>
<sequence length="270" mass="29466">MSIELRLNNLVVPVDHFTFKGGEEQVKIDLKHAPKGGIGFVDITAKIKNSTDVMALAMLVDACSRLEGLHNHAEFTLHLPYIPYARQDRVMNPGEALSIKVFANIVNSLGFDTVIVDDPHSDVSAALLNNVRIRGQDVLISEMKDLGNSTLHSNSLVVVAPDAGARKKAHKVADRFSLPLVEAGKVRDLQTNEITGTAVFGDVEGKVCMIVDDICDGGRTFIALAQALKENGAKRVILYVTHGIFSFGKQVILDGGVDEIYAYHDWTENF</sequence>